<organism evidence="1 3">
    <name type="scientific">Enterococcus moraviensis ATCC BAA-383</name>
    <dbReference type="NCBI Taxonomy" id="1158609"/>
    <lineage>
        <taxon>Bacteria</taxon>
        <taxon>Bacillati</taxon>
        <taxon>Bacillota</taxon>
        <taxon>Bacilli</taxon>
        <taxon>Lactobacillales</taxon>
        <taxon>Enterococcaceae</taxon>
        <taxon>Enterococcus</taxon>
    </lineage>
</organism>
<dbReference type="EMBL" id="ASWB01000002">
    <property type="protein sequence ID" value="EOT72049.1"/>
    <property type="molecule type" value="Genomic_DNA"/>
</dbReference>
<evidence type="ECO:0000313" key="4">
    <source>
        <dbReference type="Proteomes" id="UP000014157"/>
    </source>
</evidence>
<accession>R2T143</accession>
<reference evidence="2 4" key="2">
    <citation type="submission" date="2013-03" db="EMBL/GenBank/DDBJ databases">
        <title>The Genome Sequence of Enterococcus moraviensis BAA-383 (PacBio/Illumina hybrid assembly).</title>
        <authorList>
            <consortium name="The Broad Institute Genomics Platform"/>
            <consortium name="The Broad Institute Genome Sequencing Center for Infectious Disease"/>
            <person name="Earl A."/>
            <person name="Russ C."/>
            <person name="Gilmore M."/>
            <person name="Surin D."/>
            <person name="Walker B."/>
            <person name="Young S."/>
            <person name="Zeng Q."/>
            <person name="Gargeya S."/>
            <person name="Fitzgerald M."/>
            <person name="Haas B."/>
            <person name="Abouelleil A."/>
            <person name="Allen A.W."/>
            <person name="Alvarado L."/>
            <person name="Arachchi H.M."/>
            <person name="Berlin A.M."/>
            <person name="Chapman S.B."/>
            <person name="Gainer-Dewar J."/>
            <person name="Goldberg J."/>
            <person name="Griggs A."/>
            <person name="Gujja S."/>
            <person name="Hansen M."/>
            <person name="Howarth C."/>
            <person name="Imamovic A."/>
            <person name="Ireland A."/>
            <person name="Larimer J."/>
            <person name="McCowan C."/>
            <person name="Murphy C."/>
            <person name="Pearson M."/>
            <person name="Poon T.W."/>
            <person name="Priest M."/>
            <person name="Roberts A."/>
            <person name="Saif S."/>
            <person name="Shea T."/>
            <person name="Sisk P."/>
            <person name="Sykes S."/>
            <person name="Wortman J."/>
            <person name="Nusbaum C."/>
            <person name="Birren B."/>
        </authorList>
    </citation>
    <scope>NUCLEOTIDE SEQUENCE [LARGE SCALE GENOMIC DNA]</scope>
    <source>
        <strain evidence="2 4">ATCC BAA-383</strain>
    </source>
</reference>
<dbReference type="Proteomes" id="UP000014157">
    <property type="component" value="Unassembled WGS sequence"/>
</dbReference>
<comment type="caution">
    <text evidence="1">The sequence shown here is derived from an EMBL/GenBank/DDBJ whole genome shotgun (WGS) entry which is preliminary data.</text>
</comment>
<dbReference type="PATRIC" id="fig|1158609.3.peg.1996"/>
<evidence type="ECO:0000313" key="3">
    <source>
        <dbReference type="Proteomes" id="UP000013781"/>
    </source>
</evidence>
<dbReference type="AlphaFoldDB" id="R2T143"/>
<dbReference type="Proteomes" id="UP000013781">
    <property type="component" value="Unassembled WGS sequence"/>
</dbReference>
<gene>
    <name evidence="2" type="ORF">I586_01857</name>
    <name evidence="1" type="ORF">UAY_02044</name>
</gene>
<evidence type="ECO:0000313" key="2">
    <source>
        <dbReference type="EMBL" id="EOT72049.1"/>
    </source>
</evidence>
<name>R2T143_9ENTE</name>
<dbReference type="HOGENOM" id="CLU_2953331_0_0_9"/>
<sequence>MYTFRERNGRTQCEVIRVLALINIDGQDEVYKQYMDGAVYSDVKLLDSLISSLMEKIVE</sequence>
<protein>
    <submittedName>
        <fullName evidence="1">Uncharacterized protein</fullName>
    </submittedName>
</protein>
<keyword evidence="4" id="KW-1185">Reference proteome</keyword>
<proteinExistence type="predicted"/>
<reference evidence="1 3" key="1">
    <citation type="submission" date="2013-02" db="EMBL/GenBank/DDBJ databases">
        <title>The Genome Sequence of Enterococcus moraviensis BAA-383.</title>
        <authorList>
            <consortium name="The Broad Institute Genome Sequencing Platform"/>
            <consortium name="The Broad Institute Genome Sequencing Center for Infectious Disease"/>
            <person name="Earl A.M."/>
            <person name="Gilmore M.S."/>
            <person name="Lebreton F."/>
            <person name="Walker B."/>
            <person name="Young S.K."/>
            <person name="Zeng Q."/>
            <person name="Gargeya S."/>
            <person name="Fitzgerald M."/>
            <person name="Haas B."/>
            <person name="Abouelleil A."/>
            <person name="Alvarado L."/>
            <person name="Arachchi H.M."/>
            <person name="Berlin A.M."/>
            <person name="Chapman S.B."/>
            <person name="Dewar J."/>
            <person name="Goldberg J."/>
            <person name="Griggs A."/>
            <person name="Gujja S."/>
            <person name="Hansen M."/>
            <person name="Howarth C."/>
            <person name="Imamovic A."/>
            <person name="Larimer J."/>
            <person name="McCowan C."/>
            <person name="Murphy C."/>
            <person name="Neiman D."/>
            <person name="Pearson M."/>
            <person name="Priest M."/>
            <person name="Roberts A."/>
            <person name="Saif S."/>
            <person name="Shea T."/>
            <person name="Sisk P."/>
            <person name="Sykes S."/>
            <person name="Wortman J."/>
            <person name="Nusbaum C."/>
            <person name="Birren B."/>
        </authorList>
    </citation>
    <scope>NUCLEOTIDE SEQUENCE [LARGE SCALE GENOMIC DNA]</scope>
    <source>
        <strain evidence="1 3">ATCC BAA-383</strain>
    </source>
</reference>
<evidence type="ECO:0000313" key="1">
    <source>
        <dbReference type="EMBL" id="EOH98776.1"/>
    </source>
</evidence>
<dbReference type="EMBL" id="AJAS01000016">
    <property type="protein sequence ID" value="EOH98776.1"/>
    <property type="molecule type" value="Genomic_DNA"/>
</dbReference>